<dbReference type="RefSeq" id="WP_208676357.1">
    <property type="nucleotide sequence ID" value="NZ_CP030139.2"/>
</dbReference>
<feature type="transmembrane region" description="Helical" evidence="1">
    <location>
        <begin position="20"/>
        <end position="47"/>
    </location>
</feature>
<dbReference type="AlphaFoldDB" id="A0AAN1QN12"/>
<evidence type="ECO:0000313" key="3">
    <source>
        <dbReference type="Proteomes" id="UP000267249"/>
    </source>
</evidence>
<evidence type="ECO:0008006" key="4">
    <source>
        <dbReference type="Google" id="ProtNLM"/>
    </source>
</evidence>
<proteinExistence type="predicted"/>
<keyword evidence="1" id="KW-1133">Transmembrane helix</keyword>
<dbReference type="EMBL" id="CP030139">
    <property type="protein sequence ID" value="AZB72274.1"/>
    <property type="molecule type" value="Genomic_DNA"/>
</dbReference>
<protein>
    <recommendedName>
        <fullName evidence="4">Prepilin-type cleavage/methylation domain-containing protein</fullName>
    </recommendedName>
</protein>
<accession>A0AAN1QN12</accession>
<keyword evidence="1" id="KW-0472">Membrane</keyword>
<dbReference type="Proteomes" id="UP000267249">
    <property type="component" value="Chromosome"/>
</dbReference>
<evidence type="ECO:0000313" key="2">
    <source>
        <dbReference type="EMBL" id="AZB72274.1"/>
    </source>
</evidence>
<organism evidence="2 3">
    <name type="scientific">Synechococcus elongatus PCC 11801</name>
    <dbReference type="NCBI Taxonomy" id="2219813"/>
    <lineage>
        <taxon>Bacteria</taxon>
        <taxon>Bacillati</taxon>
        <taxon>Cyanobacteriota</taxon>
        <taxon>Cyanophyceae</taxon>
        <taxon>Synechococcales</taxon>
        <taxon>Synechococcaceae</taxon>
        <taxon>Synechococcus</taxon>
    </lineage>
</organism>
<name>A0AAN1QN12_SYNEL</name>
<gene>
    <name evidence="2" type="ORF">DOP62_05640</name>
</gene>
<evidence type="ECO:0000256" key="1">
    <source>
        <dbReference type="SAM" id="Phobius"/>
    </source>
</evidence>
<keyword evidence="1" id="KW-0812">Transmembrane</keyword>
<sequence length="175" mass="18960">MKKLAFPYLKRSNSQSGVTITEVLVAGVVTLILVGAGMQTLITASFLRLQARQKAEAIAVIQTDLEEVKFLASQLPSTNGSINYCRPADIDSGFSTALRNAVNNRLGTDPQTVTLAGQNFQLRRNAARLNARPFNVLQLDYEVTPVAATAISGNRPIAELYTEVVPYASYECPPT</sequence>
<reference evidence="2 3" key="1">
    <citation type="journal article" date="2018" name="Sci. Rep.">
        <title>Genome Features and Biochemical Characteristics of a Robust, Fast Growing and Naturally Transformable Cyanobacterium Synechococcus elongatus PCC 11801 Isolated from India.</title>
        <authorList>
            <person name="Jaiswal D."/>
            <person name="Sengupta A."/>
            <person name="Sohoni S."/>
            <person name="Sengupta S."/>
            <person name="Phadnavis A.G."/>
            <person name="Pakrasi H.B."/>
            <person name="Wangikar P.P."/>
        </authorList>
    </citation>
    <scope>NUCLEOTIDE SEQUENCE [LARGE SCALE GENOMIC DNA]</scope>
    <source>
        <strain evidence="2 3">PCC 11801</strain>
    </source>
</reference>